<evidence type="ECO:0000256" key="5">
    <source>
        <dbReference type="ARBA" id="ARBA00023002"/>
    </source>
</evidence>
<dbReference type="PANTHER" id="PTHR13887:SF14">
    <property type="entry name" value="DISULFIDE BOND FORMATION PROTEIN D"/>
    <property type="match status" value="1"/>
</dbReference>
<reference evidence="9 10" key="1">
    <citation type="submission" date="2013-07" db="EMBL/GenBank/DDBJ databases">
        <title>Genome of Archaeoglobus fulgidus.</title>
        <authorList>
            <person name="Fiebig A."/>
            <person name="Birkeland N.-K."/>
        </authorList>
    </citation>
    <scope>NUCLEOTIDE SEQUENCE [LARGE SCALE GENOMIC DNA]</scope>
    <source>
        <strain evidence="9 10">DSM 8774</strain>
    </source>
</reference>
<evidence type="ECO:0000256" key="3">
    <source>
        <dbReference type="ARBA" id="ARBA00022729"/>
    </source>
</evidence>
<evidence type="ECO:0000256" key="1">
    <source>
        <dbReference type="ARBA" id="ARBA00005791"/>
    </source>
</evidence>
<dbReference type="PROSITE" id="PS51352">
    <property type="entry name" value="THIOREDOXIN_2"/>
    <property type="match status" value="1"/>
</dbReference>
<evidence type="ECO:0000256" key="2">
    <source>
        <dbReference type="ARBA" id="ARBA00007787"/>
    </source>
</evidence>
<keyword evidence="7" id="KW-0676">Redox-active center</keyword>
<dbReference type="AlphaFoldDB" id="A0A075WEP7"/>
<dbReference type="KEGG" id="afg:AFULGI_00014650"/>
<gene>
    <name evidence="9" type="ORF">AFULGI_00014650</name>
</gene>
<proteinExistence type="inferred from homology"/>
<evidence type="ECO:0000256" key="6">
    <source>
        <dbReference type="ARBA" id="ARBA00023157"/>
    </source>
</evidence>
<feature type="domain" description="Thioredoxin" evidence="8">
    <location>
        <begin position="87"/>
        <end position="302"/>
    </location>
</feature>
<keyword evidence="4" id="KW-0813">Transport</keyword>
<keyword evidence="9" id="KW-0413">Isomerase</keyword>
<dbReference type="Proteomes" id="UP000028501">
    <property type="component" value="Chromosome"/>
</dbReference>
<dbReference type="EMBL" id="CP006577">
    <property type="protein sequence ID" value="AIG98232.1"/>
    <property type="molecule type" value="Genomic_DNA"/>
</dbReference>
<dbReference type="PANTHER" id="PTHR13887">
    <property type="entry name" value="GLUTATHIONE S-TRANSFERASE KAPPA"/>
    <property type="match status" value="1"/>
</dbReference>
<dbReference type="HOGENOM" id="CLU_000288_47_1_2"/>
<dbReference type="Gene3D" id="3.40.30.10">
    <property type="entry name" value="Glutaredoxin"/>
    <property type="match status" value="1"/>
</dbReference>
<evidence type="ECO:0000256" key="7">
    <source>
        <dbReference type="ARBA" id="ARBA00023284"/>
    </source>
</evidence>
<organism evidence="9 10">
    <name type="scientific">Archaeoglobus fulgidus DSM 8774</name>
    <dbReference type="NCBI Taxonomy" id="1344584"/>
    <lineage>
        <taxon>Archaea</taxon>
        <taxon>Methanobacteriati</taxon>
        <taxon>Methanobacteriota</taxon>
        <taxon>Archaeoglobi</taxon>
        <taxon>Archaeoglobales</taxon>
        <taxon>Archaeoglobaceae</taxon>
        <taxon>Archaeoglobus</taxon>
    </lineage>
</organism>
<dbReference type="SUPFAM" id="SSF52833">
    <property type="entry name" value="Thioredoxin-like"/>
    <property type="match status" value="1"/>
</dbReference>
<name>A0A075WEP7_ARCFL</name>
<dbReference type="GO" id="GO:0016491">
    <property type="term" value="F:oxidoreductase activity"/>
    <property type="evidence" value="ECO:0007669"/>
    <property type="project" value="UniProtKB-KW"/>
</dbReference>
<sequence length="305" mass="34028">MLMRDLAVGVVIGLIIGAIAVYAFTALQPSGEEVCPANPPESLDQKTLESVSKKLNNLIHQNNPDVSVRISDYSPYGEVYRVKVEFYNDNGTLESYDMFLTANGSLLFTNYVDLTKLSEEEVRINVSIDDDPFKGAEDAKVVIVEFSNYACGHCADFAIETEPKILEKYGDKVKIVFRDFPGFGEISYFAAEAANCAGEQGKYWEFHDLLFENQREWISNNSKIYDYAEQLGLNVDEFKACIESGKYREEVDKDYKDGISYGVTGTPTFFIGTPNGTFVNGKKVAGALNFEQFAALIEQELQQAS</sequence>
<dbReference type="InterPro" id="IPR012336">
    <property type="entry name" value="Thioredoxin-like_fold"/>
</dbReference>
<comment type="similarity">
    <text evidence="2">Belongs to the glutaredoxin family.</text>
</comment>
<dbReference type="GO" id="GO:0016853">
    <property type="term" value="F:isomerase activity"/>
    <property type="evidence" value="ECO:0007669"/>
    <property type="project" value="UniProtKB-KW"/>
</dbReference>
<keyword evidence="4" id="KW-0249">Electron transport</keyword>
<comment type="similarity">
    <text evidence="1">Belongs to the thioredoxin family. DsbA subfamily.</text>
</comment>
<keyword evidence="5" id="KW-0560">Oxidoreductase</keyword>
<protein>
    <submittedName>
        <fullName evidence="9">Protein-disulfide isomerase</fullName>
    </submittedName>
</protein>
<evidence type="ECO:0000313" key="9">
    <source>
        <dbReference type="EMBL" id="AIG98232.1"/>
    </source>
</evidence>
<dbReference type="Pfam" id="PF13462">
    <property type="entry name" value="Thioredoxin_4"/>
    <property type="match status" value="1"/>
</dbReference>
<keyword evidence="3" id="KW-0732">Signal</keyword>
<accession>A0A075WEP7</accession>
<dbReference type="InterPro" id="IPR036249">
    <property type="entry name" value="Thioredoxin-like_sf"/>
</dbReference>
<dbReference type="InterPro" id="IPR013766">
    <property type="entry name" value="Thioredoxin_domain"/>
</dbReference>
<keyword evidence="6" id="KW-1015">Disulfide bond</keyword>
<evidence type="ECO:0000259" key="8">
    <source>
        <dbReference type="PROSITE" id="PS51352"/>
    </source>
</evidence>
<evidence type="ECO:0000313" key="10">
    <source>
        <dbReference type="Proteomes" id="UP000028501"/>
    </source>
</evidence>
<evidence type="ECO:0000256" key="4">
    <source>
        <dbReference type="ARBA" id="ARBA00022982"/>
    </source>
</evidence>